<accession>A0A8J4TLM1</accession>
<organism evidence="2 3">
    <name type="scientific">Clarias magur</name>
    <name type="common">Asian catfish</name>
    <name type="synonym">Macropteronotus magur</name>
    <dbReference type="NCBI Taxonomy" id="1594786"/>
    <lineage>
        <taxon>Eukaryota</taxon>
        <taxon>Metazoa</taxon>
        <taxon>Chordata</taxon>
        <taxon>Craniata</taxon>
        <taxon>Vertebrata</taxon>
        <taxon>Euteleostomi</taxon>
        <taxon>Actinopterygii</taxon>
        <taxon>Neopterygii</taxon>
        <taxon>Teleostei</taxon>
        <taxon>Ostariophysi</taxon>
        <taxon>Siluriformes</taxon>
        <taxon>Clariidae</taxon>
        <taxon>Clarias</taxon>
    </lineage>
</organism>
<proteinExistence type="predicted"/>
<feature type="non-terminal residue" evidence="2">
    <location>
        <position position="1"/>
    </location>
</feature>
<dbReference type="EMBL" id="QNUK01000460">
    <property type="protein sequence ID" value="KAF5893023.1"/>
    <property type="molecule type" value="Genomic_DNA"/>
</dbReference>
<name>A0A8J4TLM1_CLAMG</name>
<protein>
    <submittedName>
        <fullName evidence="2">Uncharacterized protein</fullName>
    </submittedName>
</protein>
<comment type="caution">
    <text evidence="2">The sequence shown here is derived from an EMBL/GenBank/DDBJ whole genome shotgun (WGS) entry which is preliminary data.</text>
</comment>
<evidence type="ECO:0000313" key="2">
    <source>
        <dbReference type="EMBL" id="KAF5893023.1"/>
    </source>
</evidence>
<keyword evidence="3" id="KW-1185">Reference proteome</keyword>
<dbReference type="Proteomes" id="UP000727407">
    <property type="component" value="Unassembled WGS sequence"/>
</dbReference>
<reference evidence="2" key="1">
    <citation type="submission" date="2020-07" db="EMBL/GenBank/DDBJ databases">
        <title>Clarias magur genome sequencing, assembly and annotation.</title>
        <authorList>
            <person name="Kushwaha B."/>
            <person name="Kumar R."/>
            <person name="Das P."/>
            <person name="Joshi C.G."/>
            <person name="Kumar D."/>
            <person name="Nagpure N.S."/>
            <person name="Pandey M."/>
            <person name="Agarwal S."/>
            <person name="Srivastava S."/>
            <person name="Singh M."/>
            <person name="Sahoo L."/>
            <person name="Jayasankar P."/>
            <person name="Meher P.K."/>
            <person name="Koringa P.G."/>
            <person name="Iquebal M.A."/>
            <person name="Das S.P."/>
            <person name="Bit A."/>
            <person name="Patnaik S."/>
            <person name="Patel N."/>
            <person name="Shah T.M."/>
            <person name="Hinsu A."/>
            <person name="Jena J.K."/>
        </authorList>
    </citation>
    <scope>NUCLEOTIDE SEQUENCE</scope>
    <source>
        <strain evidence="2">CIFAMagur01</strain>
        <tissue evidence="2">Testis</tissue>
    </source>
</reference>
<evidence type="ECO:0000256" key="1">
    <source>
        <dbReference type="SAM" id="MobiDB-lite"/>
    </source>
</evidence>
<dbReference type="AlphaFoldDB" id="A0A8J4TLM1"/>
<evidence type="ECO:0000313" key="3">
    <source>
        <dbReference type="Proteomes" id="UP000727407"/>
    </source>
</evidence>
<gene>
    <name evidence="2" type="ORF">DAT39_017272</name>
</gene>
<sequence length="54" mass="5534">VCATPSERPQSLLSAVVNGCGLVGKIKAGPLDVRDTQPGPVSPGRPTDDVMMCL</sequence>
<feature type="region of interest" description="Disordered" evidence="1">
    <location>
        <begin position="31"/>
        <end position="54"/>
    </location>
</feature>